<keyword evidence="6" id="KW-0325">Glycoprotein</keyword>
<evidence type="ECO:0000256" key="3">
    <source>
        <dbReference type="ARBA" id="ARBA00022475"/>
    </source>
</evidence>
<feature type="signal peptide" evidence="9">
    <location>
        <begin position="1"/>
        <end position="24"/>
    </location>
</feature>
<dbReference type="Gene3D" id="4.10.110.20">
    <property type="entry name" value="Variant surface glycoprotein MITAT 1.2, VSG 221, C-terminal domain"/>
    <property type="match status" value="1"/>
</dbReference>
<evidence type="ECO:0000256" key="5">
    <source>
        <dbReference type="ARBA" id="ARBA00023136"/>
    </source>
</evidence>
<dbReference type="EMBL" id="KX698646">
    <property type="protein sequence ID" value="APD72602.1"/>
    <property type="molecule type" value="Genomic_DNA"/>
</dbReference>
<evidence type="ECO:0000256" key="6">
    <source>
        <dbReference type="ARBA" id="ARBA00023180"/>
    </source>
</evidence>
<comment type="subcellular location">
    <subcellularLocation>
        <location evidence="2">Cell membrane</location>
        <topology evidence="2">Lipid-anchor</topology>
        <topology evidence="2">GPI-anchor</topology>
    </subcellularLocation>
</comment>
<dbReference type="AlphaFoldDB" id="A0A1J0R443"/>
<protein>
    <submittedName>
        <fullName evidence="11">Variant surface glycoprotein 1125.54</fullName>
    </submittedName>
</protein>
<dbReference type="VEuPathDB" id="TriTrypDB:Tb11.v5.0870"/>
<keyword evidence="7" id="KW-0449">Lipoprotein</keyword>
<accession>A0A1J0R443</accession>
<dbReference type="InterPro" id="IPR027446">
    <property type="entry name" value="VSG_C_dom_sf"/>
</dbReference>
<feature type="chain" id="PRO_5013017822" evidence="9">
    <location>
        <begin position="25"/>
        <end position="463"/>
    </location>
</feature>
<evidence type="ECO:0000256" key="7">
    <source>
        <dbReference type="ARBA" id="ARBA00023288"/>
    </source>
</evidence>
<dbReference type="SUPFAM" id="SSF118251">
    <property type="entry name" value="Variant surface glycoprotein MITAT 1.2, VSG 221, C-terminal domain"/>
    <property type="match status" value="1"/>
</dbReference>
<evidence type="ECO:0000256" key="1">
    <source>
        <dbReference type="ARBA" id="ARBA00002523"/>
    </source>
</evidence>
<dbReference type="GO" id="GO:0098552">
    <property type="term" value="C:side of membrane"/>
    <property type="evidence" value="ECO:0007669"/>
    <property type="project" value="UniProtKB-KW"/>
</dbReference>
<dbReference type="GO" id="GO:0042783">
    <property type="term" value="P:symbiont-mediated evasion of host immune response"/>
    <property type="evidence" value="ECO:0007669"/>
    <property type="project" value="InterPro"/>
</dbReference>
<dbReference type="VEuPathDB" id="TriTrypDB:Tb1125.Tb11.v5.0870"/>
<feature type="region of interest" description="Disordered" evidence="8">
    <location>
        <begin position="419"/>
        <end position="446"/>
    </location>
</feature>
<organism evidence="11">
    <name type="scientific">Trypanosoma brucei</name>
    <dbReference type="NCBI Taxonomy" id="5691"/>
    <lineage>
        <taxon>Eukaryota</taxon>
        <taxon>Discoba</taxon>
        <taxon>Euglenozoa</taxon>
        <taxon>Kinetoplastea</taxon>
        <taxon>Metakinetoplastina</taxon>
        <taxon>Trypanosomatida</taxon>
        <taxon>Trypanosomatidae</taxon>
        <taxon>Trypanosoma</taxon>
    </lineage>
</organism>
<evidence type="ECO:0000256" key="4">
    <source>
        <dbReference type="ARBA" id="ARBA00022622"/>
    </source>
</evidence>
<proteinExistence type="predicted"/>
<evidence type="ECO:0000256" key="2">
    <source>
        <dbReference type="ARBA" id="ARBA00004609"/>
    </source>
</evidence>
<keyword evidence="5" id="KW-0472">Membrane</keyword>
<dbReference type="Gene3D" id="3.90.150.10">
    <property type="entry name" value="Variant Surface Glycoprotein, subunit A domain 1"/>
    <property type="match status" value="1"/>
</dbReference>
<dbReference type="GO" id="GO:0005886">
    <property type="term" value="C:plasma membrane"/>
    <property type="evidence" value="ECO:0007669"/>
    <property type="project" value="UniProtKB-SubCell"/>
</dbReference>
<name>A0A1J0R443_9TRYP</name>
<evidence type="ECO:0000259" key="10">
    <source>
        <dbReference type="Pfam" id="PF00913"/>
    </source>
</evidence>
<comment type="function">
    <text evidence="1">VSG forms a coat on the surface of the parasite. The trypanosome evades the immune response of the host by expressing a series of antigenically distinct VSGs from an estimated 1000 VSG genes.</text>
</comment>
<evidence type="ECO:0000256" key="9">
    <source>
        <dbReference type="SAM" id="SignalP"/>
    </source>
</evidence>
<feature type="domain" description="Trypanosome variant surface glycoprotein A-type N-terminal" evidence="10">
    <location>
        <begin position="10"/>
        <end position="314"/>
    </location>
</feature>
<dbReference type="SUPFAM" id="SSF58087">
    <property type="entry name" value="Variant surface glycoprotein (N-terminal domain)"/>
    <property type="match status" value="1"/>
</dbReference>
<evidence type="ECO:0000313" key="11">
    <source>
        <dbReference type="EMBL" id="APD72602.1"/>
    </source>
</evidence>
<dbReference type="Pfam" id="PF00913">
    <property type="entry name" value="Trypan_glycop"/>
    <property type="match status" value="1"/>
</dbReference>
<sequence>MMMRATTVATLLVLALHAPREAAANKKAIKVQGFVKMCTLSKKLKTVQAYATNKLTHWRAKITALNELHEDLTILAKKSARLPDDPTITVIRLLKHEAKVLEQKYHNLAEAAPLAATVAGQAAGAMDEAASIFYAATKHGSGGKYCLEQDNAATKLAAATEISGCITEDSAPVTAAADAAAAEPRTTDITTKWAEATVAAAAGQGNNCLLTQADNNGGYLDSNEVSDGIKWAGGLLKFTTSQLSGRPWVDTSTELAAIPVLNSAKQQLEGLAARWRHTTSTIDNLLKLKEPTEQTFTDIDSNENVLNPGGTDKDLKVTKEQLEQIRKKVNNYREPLSAAGKLESSRNSFHLQDLTTNTTVTIEKVNAECNKDTQGKQSYKTKEEECNKAKDDKAECDKLEKQGCIFNNDGKKGEKCTLSDKAKDAAKEAEKQPGNDGKTNTNTTGSNSFVIDKTPLLFAFLLF</sequence>
<feature type="compositionally biased region" description="Basic and acidic residues" evidence="8">
    <location>
        <begin position="419"/>
        <end position="433"/>
    </location>
</feature>
<evidence type="ECO:0000256" key="8">
    <source>
        <dbReference type="SAM" id="MobiDB-lite"/>
    </source>
</evidence>
<dbReference type="InterPro" id="IPR001812">
    <property type="entry name" value="Trypano_VSG_A_N_dom"/>
</dbReference>
<reference evidence="11" key="1">
    <citation type="submission" date="2016-08" db="EMBL/GenBank/DDBJ databases">
        <title>VSG repertoire of Trypanosoma brucei EATRO 1125.</title>
        <authorList>
            <person name="Cross G.A."/>
        </authorList>
    </citation>
    <scope>NUCLEOTIDE SEQUENCE</scope>
    <source>
        <strain evidence="11">EATRO 1125</strain>
    </source>
</reference>
<keyword evidence="9" id="KW-0732">Signal</keyword>
<feature type="compositionally biased region" description="Low complexity" evidence="8">
    <location>
        <begin position="434"/>
        <end position="446"/>
    </location>
</feature>
<dbReference type="VEuPathDB" id="TriTrypDB:Tb427_000549700"/>
<keyword evidence="3" id="KW-1003">Cell membrane</keyword>
<keyword evidence="4" id="KW-0336">GPI-anchor</keyword>